<dbReference type="Pfam" id="PF22275">
    <property type="entry name" value="DUF6957"/>
    <property type="match status" value="1"/>
</dbReference>
<comment type="caution">
    <text evidence="2">The sequence shown here is derived from an EMBL/GenBank/DDBJ whole genome shotgun (WGS) entry which is preliminary data.</text>
</comment>
<sequence>MTFAKFADLLSLQGQLLEGVSFDDSATLQALGQRVMKPHCAVYSWIVLDVISASDIDNPGSAFTQGGVLDNSSEATSRPPELPLVLVAHYVEFHSESRFNKGDSICTDYAVAYDNRGIFETADTIYVLFGKGFRRPAPIEAIRSIPEGLIDTAGWIDAPEEHSHGIQALNSDSDTVHCDLQMTSAQGEELLAFARQLREAGGHRALDTVLQDMEDELDRSLAQTRKGTPNQ</sequence>
<gene>
    <name evidence="2" type="ORF">RA271_27190</name>
</gene>
<feature type="domain" description="DUF6957" evidence="1">
    <location>
        <begin position="19"/>
        <end position="143"/>
    </location>
</feature>
<evidence type="ECO:0000313" key="3">
    <source>
        <dbReference type="Proteomes" id="UP001610657"/>
    </source>
</evidence>
<proteinExistence type="predicted"/>
<accession>A0ABW7NVD4</accession>
<evidence type="ECO:0000313" key="2">
    <source>
        <dbReference type="EMBL" id="MFH7518832.1"/>
    </source>
</evidence>
<dbReference type="Proteomes" id="UP001610657">
    <property type="component" value="Unassembled WGS sequence"/>
</dbReference>
<reference evidence="2 3" key="1">
    <citation type="submission" date="2023-08" db="EMBL/GenBank/DDBJ databases">
        <title>Genomic and mutational analysis of Pseudomonas syringae pv. tagetis EB037 pathogenicity on sunflower.</title>
        <authorList>
            <person name="Maul J.E."/>
        </authorList>
    </citation>
    <scope>NUCLEOTIDE SEQUENCE [LARGE SCALE GENOMIC DNA]</scope>
    <source>
        <strain evidence="2 3">EB037_T1</strain>
    </source>
</reference>
<keyword evidence="3" id="KW-1185">Reference proteome</keyword>
<organism evidence="2 3">
    <name type="scientific">Pseudomonas syringae pv. tagetis</name>
    <dbReference type="NCBI Taxonomy" id="129140"/>
    <lineage>
        <taxon>Bacteria</taxon>
        <taxon>Pseudomonadati</taxon>
        <taxon>Pseudomonadota</taxon>
        <taxon>Gammaproteobacteria</taxon>
        <taxon>Pseudomonadales</taxon>
        <taxon>Pseudomonadaceae</taxon>
        <taxon>Pseudomonas</taxon>
    </lineage>
</organism>
<dbReference type="InterPro" id="IPR054232">
    <property type="entry name" value="DUF6957"/>
</dbReference>
<name>A0ABW7NVD4_9PSED</name>
<evidence type="ECO:0000259" key="1">
    <source>
        <dbReference type="Pfam" id="PF22275"/>
    </source>
</evidence>
<dbReference type="EMBL" id="JAVCQK010000038">
    <property type="protein sequence ID" value="MFH7518832.1"/>
    <property type="molecule type" value="Genomic_DNA"/>
</dbReference>
<dbReference type="RefSeq" id="WP_233590982.1">
    <property type="nucleotide sequence ID" value="NZ_JAVCPR010000035.1"/>
</dbReference>
<protein>
    <recommendedName>
        <fullName evidence="1">DUF6957 domain-containing protein</fullName>
    </recommendedName>
</protein>